<keyword evidence="2" id="KW-1185">Reference proteome</keyword>
<name>A0ACB5UGQ7_9FIRM</name>
<organism evidence="1 2">
    <name type="scientific">Vallitalea maricola</name>
    <dbReference type="NCBI Taxonomy" id="3074433"/>
    <lineage>
        <taxon>Bacteria</taxon>
        <taxon>Bacillati</taxon>
        <taxon>Bacillota</taxon>
        <taxon>Clostridia</taxon>
        <taxon>Lachnospirales</taxon>
        <taxon>Vallitaleaceae</taxon>
        <taxon>Vallitalea</taxon>
    </lineage>
</organism>
<evidence type="ECO:0000313" key="2">
    <source>
        <dbReference type="Proteomes" id="UP001374599"/>
    </source>
</evidence>
<gene>
    <name evidence="1" type="ORF">AN2V17_08700</name>
</gene>
<reference evidence="1" key="1">
    <citation type="submission" date="2023-09" db="EMBL/GenBank/DDBJ databases">
        <title>Vallitalea sediminicola and Vallitalea maricola sp. nov., anaerobic bacteria isolated from marine sediment.</title>
        <authorList>
            <person name="Hirano S."/>
            <person name="Maeda A."/>
            <person name="Terahara T."/>
            <person name="Mori K."/>
            <person name="Hamada M."/>
            <person name="Matsumoto R."/>
            <person name="Kobayashi T."/>
        </authorList>
    </citation>
    <scope>NUCLEOTIDE SEQUENCE</scope>
    <source>
        <strain evidence="1">AN17-2</strain>
    </source>
</reference>
<accession>A0ACB5UGQ7</accession>
<evidence type="ECO:0000313" key="1">
    <source>
        <dbReference type="EMBL" id="GMQ61641.1"/>
    </source>
</evidence>
<comment type="caution">
    <text evidence="1">The sequence shown here is derived from an EMBL/GenBank/DDBJ whole genome shotgun (WGS) entry which is preliminary data.</text>
</comment>
<sequence length="204" mass="23943">MKKRNKLIIKPTIMNPYYDKPNWFESEVDIDQFVFIDRHSLPNDVKQFIILLFGYNDIEFGNCFEASVNNFLELQKDELAMSGGPTFIYNEVQILPSCCCGLEDLEDVATCIKHKKSPWLGHDPNPCIEYSKRNKIKIWSDDYKENKDAFYISCTYTELLVALHEMKRDLISFIEGPCFDYLARFNLKYANNMINHLKKLLIDV</sequence>
<protein>
    <submittedName>
        <fullName evidence="1">Uncharacterized protein</fullName>
    </submittedName>
</protein>
<proteinExistence type="predicted"/>
<dbReference type="Proteomes" id="UP001374599">
    <property type="component" value="Unassembled WGS sequence"/>
</dbReference>
<dbReference type="EMBL" id="BTPU01000011">
    <property type="protein sequence ID" value="GMQ61641.1"/>
    <property type="molecule type" value="Genomic_DNA"/>
</dbReference>